<dbReference type="Proteomes" id="UP000652219">
    <property type="component" value="Unassembled WGS sequence"/>
</dbReference>
<reference evidence="1 2" key="1">
    <citation type="journal article" date="2020" name="Phytopathology">
        <title>Genome Sequence Resources of Colletotrichum truncatum, C. plurivorum, C. musicola, and C. sojae: Four Species Pathogenic to Soybean (Glycine max).</title>
        <authorList>
            <person name="Rogerio F."/>
            <person name="Boufleur T.R."/>
            <person name="Ciampi-Guillardi M."/>
            <person name="Sukno S.A."/>
            <person name="Thon M.R."/>
            <person name="Massola Junior N.S."/>
            <person name="Baroncelli R."/>
        </authorList>
    </citation>
    <scope>NUCLEOTIDE SEQUENCE [LARGE SCALE GENOMIC DNA]</scope>
    <source>
        <strain evidence="1 2">LFN0009</strain>
    </source>
</reference>
<comment type="caution">
    <text evidence="1">The sequence shown here is derived from an EMBL/GenBank/DDBJ whole genome shotgun (WGS) entry which is preliminary data.</text>
</comment>
<keyword evidence="2" id="KW-1185">Reference proteome</keyword>
<proteinExistence type="predicted"/>
<evidence type="ECO:0000313" key="2">
    <source>
        <dbReference type="Proteomes" id="UP000652219"/>
    </source>
</evidence>
<accession>A0A8H6ITZ3</accession>
<protein>
    <submittedName>
        <fullName evidence="1">Uncharacterized protein</fullName>
    </submittedName>
</protein>
<sequence>MQLHHSVVEQWRQTARCRHCSSSWNAIQAVTAASDRIISLFEAASHTYSLEDYITDSPDRTSSGQLFPPNLLGSTSFGVTCTRAQMTLGDFVLQDDEASILAGQVIYKSLVTHYGLLEDLRYNNHHRDSLQDRLDQSSAGGTSIQCTIDRLLRMLGRMHQDPLMER</sequence>
<name>A0A8H6ITZ3_9PEZI</name>
<dbReference type="EMBL" id="WIGN01000346">
    <property type="protein sequence ID" value="KAF6798078.1"/>
    <property type="molecule type" value="Genomic_DNA"/>
</dbReference>
<organism evidence="1 2">
    <name type="scientific">Colletotrichum sojae</name>
    <dbReference type="NCBI Taxonomy" id="2175907"/>
    <lineage>
        <taxon>Eukaryota</taxon>
        <taxon>Fungi</taxon>
        <taxon>Dikarya</taxon>
        <taxon>Ascomycota</taxon>
        <taxon>Pezizomycotina</taxon>
        <taxon>Sordariomycetes</taxon>
        <taxon>Hypocreomycetidae</taxon>
        <taxon>Glomerellales</taxon>
        <taxon>Glomerellaceae</taxon>
        <taxon>Colletotrichum</taxon>
        <taxon>Colletotrichum orchidearum species complex</taxon>
    </lineage>
</organism>
<dbReference type="AlphaFoldDB" id="A0A8H6ITZ3"/>
<gene>
    <name evidence="1" type="ORF">CSOJ01_12855</name>
</gene>
<evidence type="ECO:0000313" key="1">
    <source>
        <dbReference type="EMBL" id="KAF6798078.1"/>
    </source>
</evidence>